<evidence type="ECO:0000256" key="1">
    <source>
        <dbReference type="ARBA" id="ARBA00022723"/>
    </source>
</evidence>
<dbReference type="SUPFAM" id="SSF88713">
    <property type="entry name" value="Glycoside hydrolase/deacetylase"/>
    <property type="match status" value="1"/>
</dbReference>
<evidence type="ECO:0000313" key="5">
    <source>
        <dbReference type="EMBL" id="TDT33025.1"/>
    </source>
</evidence>
<protein>
    <submittedName>
        <fullName evidence="5">Peptidoglycan/xylan/chitin deacetylase (PgdA/CDA1 family)</fullName>
    </submittedName>
</protein>
<dbReference type="InterPro" id="IPR050248">
    <property type="entry name" value="Polysacc_deacetylase_ArnD"/>
</dbReference>
<dbReference type="PANTHER" id="PTHR10587">
    <property type="entry name" value="GLYCOSYL TRANSFERASE-RELATED"/>
    <property type="match status" value="1"/>
</dbReference>
<feature type="region of interest" description="Disordered" evidence="3">
    <location>
        <begin position="228"/>
        <end position="295"/>
    </location>
</feature>
<feature type="compositionally biased region" description="Gly residues" evidence="3">
    <location>
        <begin position="9"/>
        <end position="21"/>
    </location>
</feature>
<reference evidence="5 6" key="1">
    <citation type="submission" date="2019-03" db="EMBL/GenBank/DDBJ databases">
        <title>Genomic Encyclopedia of Archaeal and Bacterial Type Strains, Phase II (KMG-II): from individual species to whole genera.</title>
        <authorList>
            <person name="Goeker M."/>
        </authorList>
    </citation>
    <scope>NUCLEOTIDE SEQUENCE [LARGE SCALE GENOMIC DNA]</scope>
    <source>
        <strain evidence="5 6">DSM 24323</strain>
    </source>
</reference>
<dbReference type="InterPro" id="IPR011330">
    <property type="entry name" value="Glyco_hydro/deAcase_b/a-brl"/>
</dbReference>
<proteinExistence type="predicted"/>
<keyword evidence="2" id="KW-0378">Hydrolase</keyword>
<gene>
    <name evidence="5" type="ORF">CLV29_0619</name>
</gene>
<evidence type="ECO:0000256" key="2">
    <source>
        <dbReference type="ARBA" id="ARBA00022801"/>
    </source>
</evidence>
<dbReference type="PANTHER" id="PTHR10587:SF133">
    <property type="entry name" value="CHITIN DEACETYLASE 1-RELATED"/>
    <property type="match status" value="1"/>
</dbReference>
<dbReference type="Gene3D" id="3.20.20.370">
    <property type="entry name" value="Glycoside hydrolase/deacetylase"/>
    <property type="match status" value="1"/>
</dbReference>
<comment type="caution">
    <text evidence="5">The sequence shown here is derived from an EMBL/GenBank/DDBJ whole genome shotgun (WGS) entry which is preliminary data.</text>
</comment>
<dbReference type="Pfam" id="PF01522">
    <property type="entry name" value="Polysacc_deac_1"/>
    <property type="match status" value="1"/>
</dbReference>
<name>A0A4R7J722_9ACTN</name>
<dbReference type="Proteomes" id="UP000295371">
    <property type="component" value="Unassembled WGS sequence"/>
</dbReference>
<dbReference type="PROSITE" id="PS51677">
    <property type="entry name" value="NODB"/>
    <property type="match status" value="1"/>
</dbReference>
<keyword evidence="6" id="KW-1185">Reference proteome</keyword>
<feature type="domain" description="NodB homology" evidence="4">
    <location>
        <begin position="312"/>
        <end position="487"/>
    </location>
</feature>
<feature type="region of interest" description="Disordered" evidence="3">
    <location>
        <begin position="1"/>
        <end position="26"/>
    </location>
</feature>
<dbReference type="AlphaFoldDB" id="A0A4R7J722"/>
<evidence type="ECO:0000259" key="4">
    <source>
        <dbReference type="PROSITE" id="PS51677"/>
    </source>
</evidence>
<dbReference type="EMBL" id="SOAW01000001">
    <property type="protein sequence ID" value="TDT33025.1"/>
    <property type="molecule type" value="Genomic_DNA"/>
</dbReference>
<dbReference type="GO" id="GO:0005975">
    <property type="term" value="P:carbohydrate metabolic process"/>
    <property type="evidence" value="ECO:0007669"/>
    <property type="project" value="InterPro"/>
</dbReference>
<dbReference type="InterPro" id="IPR002509">
    <property type="entry name" value="NODB_dom"/>
</dbReference>
<evidence type="ECO:0000313" key="6">
    <source>
        <dbReference type="Proteomes" id="UP000295371"/>
    </source>
</evidence>
<keyword evidence="1" id="KW-0479">Metal-binding</keyword>
<sequence length="511" mass="52734">MAGLAAAGCTGGTGGTPGQSGPGEQNAPVAETVAVQFAEVDPALVGGVSEGTLSNPGAGVAEVSFPLVAGARNLNLALDLATNRGLRGNAAVAGTDYQQAWTTIGSSPEAVGYLLTTTAVIDGADRIVPMAVWYDTATGRGVAGPGLIKLDAWPDFVEQVLDNRPADADPTLITEAMQAQAAPYGEGPAIGFDSAGDLVVQFGSHVLDEPIMIEAGTASSMLSPFGVDAQASASSPSEFSADAEVDERDRSDSVGGEDNLAAGATGDEQPEVIEIPEGPGGAGGSGEDDEEPSIDVGPRPYPWVGVNCEALECVAMTYDDGPGPRTDEVSLAYLNNGQAVTYFALGNAMQQTPEGASLVAARGMELGSHTVTHEDLRHLSDKRREQEFAQSAALLEEASGRPPLFMRAPFGAVDEEVRKVAKKHDMAIVSWTVDTRDWETKNAGSTLTQASAAKNQAVVLMHDIQDSSVDAAPQVVQGLVDRGVVSVTVGELSDYDWRAGEVYPEGAYGSA</sequence>
<evidence type="ECO:0000256" key="3">
    <source>
        <dbReference type="SAM" id="MobiDB-lite"/>
    </source>
</evidence>
<dbReference type="GO" id="GO:0016020">
    <property type="term" value="C:membrane"/>
    <property type="evidence" value="ECO:0007669"/>
    <property type="project" value="TreeGrafter"/>
</dbReference>
<dbReference type="GO" id="GO:0046872">
    <property type="term" value="F:metal ion binding"/>
    <property type="evidence" value="ECO:0007669"/>
    <property type="project" value="UniProtKB-KW"/>
</dbReference>
<dbReference type="GO" id="GO:0016810">
    <property type="term" value="F:hydrolase activity, acting on carbon-nitrogen (but not peptide) bonds"/>
    <property type="evidence" value="ECO:0007669"/>
    <property type="project" value="InterPro"/>
</dbReference>
<accession>A0A4R7J722</accession>
<organism evidence="5 6">
    <name type="scientific">Naumannella halotolerans</name>
    <dbReference type="NCBI Taxonomy" id="993414"/>
    <lineage>
        <taxon>Bacteria</taxon>
        <taxon>Bacillati</taxon>
        <taxon>Actinomycetota</taxon>
        <taxon>Actinomycetes</taxon>
        <taxon>Propionibacteriales</taxon>
        <taxon>Propionibacteriaceae</taxon>
        <taxon>Naumannella</taxon>
    </lineage>
</organism>